<dbReference type="Pfam" id="PF00932">
    <property type="entry name" value="LTD"/>
    <property type="match status" value="1"/>
</dbReference>
<dbReference type="RefSeq" id="WP_388346991.1">
    <property type="nucleotide sequence ID" value="NZ_JBIAFJ010000010.1"/>
</dbReference>
<evidence type="ECO:0000259" key="3">
    <source>
        <dbReference type="PROSITE" id="PS51841"/>
    </source>
</evidence>
<feature type="region of interest" description="Disordered" evidence="1">
    <location>
        <begin position="143"/>
        <end position="186"/>
    </location>
</feature>
<dbReference type="EMBL" id="JBIAFJ010000010">
    <property type="protein sequence ID" value="MFE9170606.1"/>
    <property type="molecule type" value="Genomic_DNA"/>
</dbReference>
<keyword evidence="5" id="KW-1185">Reference proteome</keyword>
<feature type="chain" id="PRO_5045262301" evidence="2">
    <location>
        <begin position="27"/>
        <end position="186"/>
    </location>
</feature>
<accession>A0ABW6KRS1</accession>
<dbReference type="SUPFAM" id="SSF74853">
    <property type="entry name" value="Lamin A/C globular tail domain"/>
    <property type="match status" value="1"/>
</dbReference>
<evidence type="ECO:0000313" key="5">
    <source>
        <dbReference type="Proteomes" id="UP001601197"/>
    </source>
</evidence>
<gene>
    <name evidence="4" type="ORF">ACFYNZ_13950</name>
</gene>
<evidence type="ECO:0000256" key="2">
    <source>
        <dbReference type="SAM" id="SignalP"/>
    </source>
</evidence>
<keyword evidence="2" id="KW-0732">Signal</keyword>
<dbReference type="PROSITE" id="PS51841">
    <property type="entry name" value="LTD"/>
    <property type="match status" value="1"/>
</dbReference>
<reference evidence="4 5" key="1">
    <citation type="submission" date="2024-10" db="EMBL/GenBank/DDBJ databases">
        <title>The Natural Products Discovery Center: Release of the First 8490 Sequenced Strains for Exploring Actinobacteria Biosynthetic Diversity.</title>
        <authorList>
            <person name="Kalkreuter E."/>
            <person name="Kautsar S.A."/>
            <person name="Yang D."/>
            <person name="Bader C.D."/>
            <person name="Teijaro C.N."/>
            <person name="Fluegel L."/>
            <person name="Davis C.M."/>
            <person name="Simpson J.R."/>
            <person name="Lauterbach L."/>
            <person name="Steele A.D."/>
            <person name="Gui C."/>
            <person name="Meng S."/>
            <person name="Li G."/>
            <person name="Viehrig K."/>
            <person name="Ye F."/>
            <person name="Su P."/>
            <person name="Kiefer A.F."/>
            <person name="Nichols A."/>
            <person name="Cepeda A.J."/>
            <person name="Yan W."/>
            <person name="Fan B."/>
            <person name="Jiang Y."/>
            <person name="Adhikari A."/>
            <person name="Zheng C.-J."/>
            <person name="Schuster L."/>
            <person name="Cowan T.M."/>
            <person name="Smanski M.J."/>
            <person name="Chevrette M.G."/>
            <person name="De Carvalho L.P.S."/>
            <person name="Shen B."/>
        </authorList>
    </citation>
    <scope>NUCLEOTIDE SEQUENCE [LARGE SCALE GENOMIC DNA]</scope>
    <source>
        <strain evidence="4 5">NPDC007147</strain>
    </source>
</reference>
<protein>
    <submittedName>
        <fullName evidence="4">Lamin tail domain-containing protein</fullName>
    </submittedName>
</protein>
<name>A0ABW6KRS1_9ACTN</name>
<proteinExistence type="predicted"/>
<dbReference type="Proteomes" id="UP001601197">
    <property type="component" value="Unassembled WGS sequence"/>
</dbReference>
<feature type="compositionally biased region" description="Basic and acidic residues" evidence="1">
    <location>
        <begin position="146"/>
        <end position="186"/>
    </location>
</feature>
<dbReference type="InterPro" id="IPR036415">
    <property type="entry name" value="Lamin_tail_dom_sf"/>
</dbReference>
<sequence>MTARRLAAAVAAAGALVGTVTLPASAADHAPRQRENVVISSVHLDSGRDHRSNHALNQEWVAITNNSRHSVNMRGWTLSDQHGHRYTFRHYRLDGRATVRVHTGMGRDTHRDLYQDRHNQIWDRRDTATLRNERGRVVDTLKWGNNRHDNRHDDRRNDRHDDRRDDRRDDRHDNRRNEGHHRADHR</sequence>
<feature type="domain" description="LTD" evidence="3">
    <location>
        <begin position="20"/>
        <end position="145"/>
    </location>
</feature>
<dbReference type="InterPro" id="IPR001322">
    <property type="entry name" value="Lamin_tail_dom"/>
</dbReference>
<evidence type="ECO:0000313" key="4">
    <source>
        <dbReference type="EMBL" id="MFE9170606.1"/>
    </source>
</evidence>
<organism evidence="4 5">
    <name type="scientific">Streptomyces kebangsaanensis</name>
    <dbReference type="NCBI Taxonomy" id="864058"/>
    <lineage>
        <taxon>Bacteria</taxon>
        <taxon>Bacillati</taxon>
        <taxon>Actinomycetota</taxon>
        <taxon>Actinomycetes</taxon>
        <taxon>Kitasatosporales</taxon>
        <taxon>Streptomycetaceae</taxon>
        <taxon>Streptomyces</taxon>
    </lineage>
</organism>
<comment type="caution">
    <text evidence="4">The sequence shown here is derived from an EMBL/GenBank/DDBJ whole genome shotgun (WGS) entry which is preliminary data.</text>
</comment>
<dbReference type="Gene3D" id="2.60.40.1260">
    <property type="entry name" value="Lamin Tail domain"/>
    <property type="match status" value="1"/>
</dbReference>
<feature type="signal peptide" evidence="2">
    <location>
        <begin position="1"/>
        <end position="26"/>
    </location>
</feature>
<evidence type="ECO:0000256" key="1">
    <source>
        <dbReference type="SAM" id="MobiDB-lite"/>
    </source>
</evidence>